<organism evidence="4">
    <name type="scientific">hydrothermal vent metagenome</name>
    <dbReference type="NCBI Taxonomy" id="652676"/>
    <lineage>
        <taxon>unclassified sequences</taxon>
        <taxon>metagenomes</taxon>
        <taxon>ecological metagenomes</taxon>
    </lineage>
</organism>
<dbReference type="GO" id="GO:0006276">
    <property type="term" value="P:plasmid maintenance"/>
    <property type="evidence" value="ECO:0007669"/>
    <property type="project" value="InterPro"/>
</dbReference>
<dbReference type="SUPFAM" id="SSF50118">
    <property type="entry name" value="Cell growth inhibitor/plasmid maintenance toxic component"/>
    <property type="match status" value="1"/>
</dbReference>
<name>A0A3B0WYR1_9ZZZZ</name>
<reference evidence="4" key="1">
    <citation type="submission" date="2018-06" db="EMBL/GenBank/DDBJ databases">
        <authorList>
            <person name="Zhirakovskaya E."/>
        </authorList>
    </citation>
    <scope>NUCLEOTIDE SEQUENCE</scope>
</reference>
<dbReference type="GO" id="GO:0008657">
    <property type="term" value="F:DNA topoisomerase type II (double strand cut, ATP-hydrolyzing) inhibitor activity"/>
    <property type="evidence" value="ECO:0007669"/>
    <property type="project" value="InterPro"/>
</dbReference>
<evidence type="ECO:0008006" key="5">
    <source>
        <dbReference type="Google" id="ProtNLM"/>
    </source>
</evidence>
<proteinExistence type="predicted"/>
<protein>
    <recommendedName>
        <fullName evidence="5">CcdB</fullName>
    </recommendedName>
</protein>
<evidence type="ECO:0000256" key="1">
    <source>
        <dbReference type="ARBA" id="ARBA00022491"/>
    </source>
</evidence>
<accession>A0A3B0WYR1</accession>
<dbReference type="AlphaFoldDB" id="A0A3B0WYR1"/>
<dbReference type="InterPro" id="IPR002712">
    <property type="entry name" value="CcdB"/>
</dbReference>
<evidence type="ECO:0000256" key="3">
    <source>
        <dbReference type="ARBA" id="ARBA00023163"/>
    </source>
</evidence>
<keyword evidence="3" id="KW-0804">Transcription</keyword>
<gene>
    <name evidence="4" type="ORF">MNBD_GAMMA07-2736</name>
</gene>
<dbReference type="Pfam" id="PF01845">
    <property type="entry name" value="CcdB"/>
    <property type="match status" value="1"/>
</dbReference>
<evidence type="ECO:0000313" key="4">
    <source>
        <dbReference type="EMBL" id="VAW56392.1"/>
    </source>
</evidence>
<keyword evidence="1" id="KW-0678">Repressor</keyword>
<dbReference type="EMBL" id="UOFF01000221">
    <property type="protein sequence ID" value="VAW56392.1"/>
    <property type="molecule type" value="Genomic_DNA"/>
</dbReference>
<sequence>MNQYFLYKNENKSSKKAYPFFLDVQSDLLESLNSRVVIPLSLDKATNNTNAKNLCPVFDIEGKNYILLTHQMTSIPVSLLKKNAGSLENYRHEILGAIDILLTGI</sequence>
<evidence type="ECO:0000256" key="2">
    <source>
        <dbReference type="ARBA" id="ARBA00023015"/>
    </source>
</evidence>
<dbReference type="Gene3D" id="2.30.30.110">
    <property type="match status" value="1"/>
</dbReference>
<keyword evidence="2" id="KW-0805">Transcription regulation</keyword>
<dbReference type="InterPro" id="IPR011067">
    <property type="entry name" value="Plasmid_toxin/cell-grow_inhib"/>
</dbReference>